<dbReference type="PANTHER" id="PTHR10513:SF35">
    <property type="entry name" value="DEOXYADENOSINE KINASE"/>
    <property type="match status" value="1"/>
</dbReference>
<reference evidence="2 3" key="1">
    <citation type="journal article" date="2016" name="Nat. Commun.">
        <title>Thousands of microbial genomes shed light on interconnected biogeochemical processes in an aquifer system.</title>
        <authorList>
            <person name="Anantharaman K."/>
            <person name="Brown C.T."/>
            <person name="Hug L.A."/>
            <person name="Sharon I."/>
            <person name="Castelle C.J."/>
            <person name="Probst A.J."/>
            <person name="Thomas B.C."/>
            <person name="Singh A."/>
            <person name="Wilkins M.J."/>
            <person name="Karaoz U."/>
            <person name="Brodie E.L."/>
            <person name="Williams K.H."/>
            <person name="Hubbard S.S."/>
            <person name="Banfield J.F."/>
        </authorList>
    </citation>
    <scope>NUCLEOTIDE SEQUENCE [LARGE SCALE GENOMIC DNA]</scope>
</reference>
<feature type="domain" description="Deoxynucleoside kinase" evidence="1">
    <location>
        <begin position="7"/>
        <end position="208"/>
    </location>
</feature>
<dbReference type="InterPro" id="IPR027417">
    <property type="entry name" value="P-loop_NTPase"/>
</dbReference>
<evidence type="ECO:0000259" key="1">
    <source>
        <dbReference type="Pfam" id="PF01712"/>
    </source>
</evidence>
<dbReference type="STRING" id="1797457.A2160_05050"/>
<dbReference type="CDD" id="cd01673">
    <property type="entry name" value="dNK"/>
    <property type="match status" value="1"/>
</dbReference>
<dbReference type="GO" id="GO:0019136">
    <property type="term" value="F:deoxynucleoside kinase activity"/>
    <property type="evidence" value="ECO:0007669"/>
    <property type="project" value="TreeGrafter"/>
</dbReference>
<name>A0A1F5E837_9BACT</name>
<proteinExistence type="predicted"/>
<evidence type="ECO:0000313" key="2">
    <source>
        <dbReference type="EMBL" id="OGD63538.1"/>
    </source>
</evidence>
<dbReference type="GO" id="GO:0005737">
    <property type="term" value="C:cytoplasm"/>
    <property type="evidence" value="ECO:0007669"/>
    <property type="project" value="TreeGrafter"/>
</dbReference>
<dbReference type="InterPro" id="IPR050566">
    <property type="entry name" value="Deoxyribonucleoside_kinase"/>
</dbReference>
<dbReference type="Pfam" id="PF13671">
    <property type="entry name" value="AAA_33"/>
    <property type="match status" value="1"/>
</dbReference>
<dbReference type="PANTHER" id="PTHR10513">
    <property type="entry name" value="DEOXYNUCLEOSIDE KINASE"/>
    <property type="match status" value="1"/>
</dbReference>
<protein>
    <recommendedName>
        <fullName evidence="1">Deoxynucleoside kinase domain-containing protein</fullName>
    </recommendedName>
</protein>
<organism evidence="2 3">
    <name type="scientific">Candidatus Beckwithbacteria bacterium RBG_13_42_9</name>
    <dbReference type="NCBI Taxonomy" id="1797457"/>
    <lineage>
        <taxon>Bacteria</taxon>
        <taxon>Candidatus Beckwithiibacteriota</taxon>
    </lineage>
</organism>
<comment type="caution">
    <text evidence="2">The sequence shown here is derived from an EMBL/GenBank/DDBJ whole genome shotgun (WGS) entry which is preliminary data.</text>
</comment>
<dbReference type="Pfam" id="PF01712">
    <property type="entry name" value="dNK"/>
    <property type="match status" value="1"/>
</dbReference>
<dbReference type="AlphaFoldDB" id="A0A1F5E837"/>
<sequence>MKKTFYLSVAGILGVGKTTVAKLLTERLGTQILEENFAENQFLPRFYQDMRRWAFHSQTFFLLEKVKQTFQSKKILASGQSVVQDTPIIQDVQSYAKAQYILGNMDEAEFNLYTKTYSLFVKRLPQPNLIIYLEASWETVLKRQASRGREFEKQIPKDYLELLEKLNRQWVRKYDHRKILRIKTDHLDFVNNGTDKKELVEKVLQKLVPVSTGIQINGWGEKLKSSQVILMCGLPGSGKSSLAEKLGQTLGYKIISSDKIRERVFKSSRFDPAGDEHVRSLKPRYYSLLFEEVKKIVLGGEKIIVDASNLSRERPALIDKISQLIPREKMTILTVRTPKEVIAKRMEKAQGPRTKKESFFQAWQRVYGFFEKYLQDGEYSWPTKSEGVRIIEIKN</sequence>
<dbReference type="Gene3D" id="3.40.50.300">
    <property type="entry name" value="P-loop containing nucleotide triphosphate hydrolases"/>
    <property type="match status" value="2"/>
</dbReference>
<accession>A0A1F5E837</accession>
<dbReference type="EMBL" id="MEZK01000008">
    <property type="protein sequence ID" value="OGD63538.1"/>
    <property type="molecule type" value="Genomic_DNA"/>
</dbReference>
<evidence type="ECO:0000313" key="3">
    <source>
        <dbReference type="Proteomes" id="UP000177006"/>
    </source>
</evidence>
<dbReference type="SUPFAM" id="SSF52540">
    <property type="entry name" value="P-loop containing nucleoside triphosphate hydrolases"/>
    <property type="match status" value="2"/>
</dbReference>
<dbReference type="InterPro" id="IPR031314">
    <property type="entry name" value="DNK_dom"/>
</dbReference>
<dbReference type="Proteomes" id="UP000177006">
    <property type="component" value="Unassembled WGS sequence"/>
</dbReference>
<gene>
    <name evidence="2" type="ORF">A2160_05050</name>
</gene>